<evidence type="ECO:0000313" key="3">
    <source>
        <dbReference type="Proteomes" id="UP000267798"/>
    </source>
</evidence>
<dbReference type="PANTHER" id="PTHR46211:SF1">
    <property type="entry name" value="GLYCEROPHOSPHODIESTER PHOSPHODIESTERASE, CYTOPLASMIC"/>
    <property type="match status" value="1"/>
</dbReference>
<protein>
    <submittedName>
        <fullName evidence="2">Glycerophosphodiester phosphodiesterase</fullName>
    </submittedName>
</protein>
<dbReference type="Gene3D" id="3.20.20.190">
    <property type="entry name" value="Phosphatidylinositol (PI) phosphodiesterase"/>
    <property type="match status" value="1"/>
</dbReference>
<gene>
    <name evidence="2" type="ORF">D3P09_19220</name>
</gene>
<comment type="caution">
    <text evidence="2">The sequence shown here is derived from an EMBL/GenBank/DDBJ whole genome shotgun (WGS) entry which is preliminary data.</text>
</comment>
<evidence type="ECO:0000313" key="2">
    <source>
        <dbReference type="EMBL" id="RJX38199.1"/>
    </source>
</evidence>
<dbReference type="SUPFAM" id="SSF51695">
    <property type="entry name" value="PLC-like phosphodiesterases"/>
    <property type="match status" value="1"/>
</dbReference>
<dbReference type="Proteomes" id="UP000267798">
    <property type="component" value="Unassembled WGS sequence"/>
</dbReference>
<dbReference type="RefSeq" id="WP_120113018.1">
    <property type="nucleotide sequence ID" value="NZ_QXQB01000004.1"/>
</dbReference>
<dbReference type="Pfam" id="PF03009">
    <property type="entry name" value="GDPD"/>
    <property type="match status" value="1"/>
</dbReference>
<feature type="domain" description="GP-PDE" evidence="1">
    <location>
        <begin position="3"/>
        <end position="240"/>
    </location>
</feature>
<dbReference type="OrthoDB" id="384721at2"/>
<dbReference type="GO" id="GO:0006629">
    <property type="term" value="P:lipid metabolic process"/>
    <property type="evidence" value="ECO:0007669"/>
    <property type="project" value="InterPro"/>
</dbReference>
<sequence>MNNPCVAHRGWSGRAPENTMAAFRMALEAPDVEWIELDVQLSKDAVPVVIHDYNLRRTTNGRGEVRDWTAAELASLDAGSWYSPQFKGESIPTLDDVLRESAGRAKLNIELKTDGIRYPHIEEKVLERIYEYGRMDDVVLTSFHLGTLERVRKLSEQVRIGLILDGWRNTLLHELRELKSDFLSIGYSKLNSARMALLNEAGIQTMAWTVNDKRNMLKVASLDPELLICTNYPDRWRELVTGSGIKLSGKRVLEGTKKWFRFRPNK</sequence>
<dbReference type="GO" id="GO:0008081">
    <property type="term" value="F:phosphoric diester hydrolase activity"/>
    <property type="evidence" value="ECO:0007669"/>
    <property type="project" value="InterPro"/>
</dbReference>
<proteinExistence type="predicted"/>
<accession>A0A3A6PIU1</accession>
<dbReference type="InterPro" id="IPR017946">
    <property type="entry name" value="PLC-like_Pdiesterase_TIM-brl"/>
</dbReference>
<name>A0A3A6PIU1_9BACL</name>
<organism evidence="2 3">
    <name type="scientific">Paenibacillus pinisoli</name>
    <dbReference type="NCBI Taxonomy" id="1276110"/>
    <lineage>
        <taxon>Bacteria</taxon>
        <taxon>Bacillati</taxon>
        <taxon>Bacillota</taxon>
        <taxon>Bacilli</taxon>
        <taxon>Bacillales</taxon>
        <taxon>Paenibacillaceae</taxon>
        <taxon>Paenibacillus</taxon>
    </lineage>
</organism>
<dbReference type="PANTHER" id="PTHR46211">
    <property type="entry name" value="GLYCEROPHOSPHORYL DIESTER PHOSPHODIESTERASE"/>
    <property type="match status" value="1"/>
</dbReference>
<dbReference type="PROSITE" id="PS51704">
    <property type="entry name" value="GP_PDE"/>
    <property type="match status" value="1"/>
</dbReference>
<dbReference type="InterPro" id="IPR030395">
    <property type="entry name" value="GP_PDE_dom"/>
</dbReference>
<keyword evidence="3" id="KW-1185">Reference proteome</keyword>
<evidence type="ECO:0000259" key="1">
    <source>
        <dbReference type="PROSITE" id="PS51704"/>
    </source>
</evidence>
<reference evidence="2 3" key="1">
    <citation type="submission" date="2018-09" db="EMBL/GenBank/DDBJ databases">
        <title>Paenibacillus aracenensis nov. sp. isolated from a cave in southern Spain.</title>
        <authorList>
            <person name="Jurado V."/>
            <person name="Gutierrez-Patricio S."/>
            <person name="Gonzalez-Pimentel J.L."/>
            <person name="Miller A.Z."/>
            <person name="Laiz L."/>
            <person name="Saiz-Jimenez C."/>
        </authorList>
    </citation>
    <scope>NUCLEOTIDE SEQUENCE [LARGE SCALE GENOMIC DNA]</scope>
    <source>
        <strain evidence="2 3">JCM 19203</strain>
    </source>
</reference>
<dbReference type="AlphaFoldDB" id="A0A3A6PIU1"/>
<dbReference type="EMBL" id="QXQB01000004">
    <property type="protein sequence ID" value="RJX38199.1"/>
    <property type="molecule type" value="Genomic_DNA"/>
</dbReference>